<sequence length="847" mass="95159">MSARQLRRLQNLVKASTGADADDDTAEFPSTMQLPKNGGRSKGQRRKMNQEVLEQKQEKKHQQEGDEKEKKQQEHHEEQPVITKTPKYEVRAERTPDVEHSSVQHPTSSTKECSLTEPKAVGGTSTSTTPAAAGRRRGQRSRRRGRAAEEEAEEERLLAAVLRQRELEAGRSGQDNSTLTADRHGDEAVGETADLLTLLSVCNPKMLDSRLERIRRFGREAVEDIGDGRVPQRRPENRPSSLFYTENMIPTVRFRHSILATPNRYSWPPYDGLGAVLVVKEKKQRKTSKNDLSGKNGSETCSGGSSSSNGNNGSVVYYLDTSNPDMHRADAALAMCEFNNRGIEGLLECLSVSPYHVPTLILTSNVFEMMGNVPKAQDAIDIALYHVGVLFSRFPLQQTVRQRCLPFAITSNKQVFQILRCGVHQSLKKAATQTAWEIAKLLYSLDDTDPFGMLLLLDYLALRRKGWGWLLQVYFIIMHELQKNTTGDSNEMTDSLSNHSLALSLSTLPGFFFSAALAKYFLEREQTNVTGTTGEGKKGKVPKVIRDMTPEQLHAFHNTPSAMEMLADAIGRFPSASVLLVEKLGSSSIPSLSEAWQEIVKANEAISSGDESYLHVIQLWVARNVEMWKAAEPAAFLRRVITEDNGVWLKTHSFPASTIAVAASKSDHSSHLTPWQHLLLKEEDVMGQTVSAIPAHLLNSEEYTEEDMRDEMRRMVPEAIASDDHDTLLRFEALYGPLEPPTLSPSERLARYDEMFTTDQQNQRFQEPRVGLWFVLRRFLPSNIVRDMQLRSALQENGVPDPVVQQDHWGTDEEEGDEDSFSTEGSWFTDETIVTDEDDDEEEEENI</sequence>
<accession>A0A1X0NMM7</accession>
<evidence type="ECO:0008006" key="4">
    <source>
        <dbReference type="Google" id="ProtNLM"/>
    </source>
</evidence>
<feature type="region of interest" description="Disordered" evidence="1">
    <location>
        <begin position="284"/>
        <end position="309"/>
    </location>
</feature>
<evidence type="ECO:0000313" key="2">
    <source>
        <dbReference type="EMBL" id="ORC85380.1"/>
    </source>
</evidence>
<feature type="compositionally biased region" description="Polar residues" evidence="1">
    <location>
        <begin position="103"/>
        <end position="113"/>
    </location>
</feature>
<dbReference type="PANTHER" id="PTHR22684:SF0">
    <property type="entry name" value="RIBOSOME QUALITY CONTROL COMPLEX SUBUNIT TCF25"/>
    <property type="match status" value="1"/>
</dbReference>
<dbReference type="OrthoDB" id="205993at2759"/>
<gene>
    <name evidence="2" type="ORF">TM35_000351240</name>
</gene>
<evidence type="ECO:0000256" key="1">
    <source>
        <dbReference type="SAM" id="MobiDB-lite"/>
    </source>
</evidence>
<feature type="compositionally biased region" description="Basic residues" evidence="1">
    <location>
        <begin position="134"/>
        <end position="145"/>
    </location>
</feature>
<dbReference type="RefSeq" id="XP_028879446.1">
    <property type="nucleotide sequence ID" value="XM_029029177.1"/>
</dbReference>
<protein>
    <recommendedName>
        <fullName evidence="4">Transcription factor 25-like</fullName>
    </recommendedName>
</protein>
<dbReference type="GO" id="GO:1990112">
    <property type="term" value="C:RQC complex"/>
    <property type="evidence" value="ECO:0007669"/>
    <property type="project" value="TreeGrafter"/>
</dbReference>
<evidence type="ECO:0000313" key="3">
    <source>
        <dbReference type="Proteomes" id="UP000192257"/>
    </source>
</evidence>
<dbReference type="VEuPathDB" id="TriTrypDB:TM35_000351240"/>
<feature type="compositionally biased region" description="Basic and acidic residues" evidence="1">
    <location>
        <begin position="86"/>
        <end position="102"/>
    </location>
</feature>
<dbReference type="Pfam" id="PF04910">
    <property type="entry name" value="Tcf25"/>
    <property type="match status" value="1"/>
</dbReference>
<dbReference type="AlphaFoldDB" id="A0A1X0NMM7"/>
<feature type="region of interest" description="Disordered" evidence="1">
    <location>
        <begin position="1"/>
        <end position="153"/>
    </location>
</feature>
<dbReference type="GeneID" id="39988957"/>
<comment type="caution">
    <text evidence="2">The sequence shown here is derived from an EMBL/GenBank/DDBJ whole genome shotgun (WGS) entry which is preliminary data.</text>
</comment>
<keyword evidence="3" id="KW-1185">Reference proteome</keyword>
<feature type="compositionally biased region" description="Basic and acidic residues" evidence="1">
    <location>
        <begin position="53"/>
        <end position="79"/>
    </location>
</feature>
<feature type="region of interest" description="Disordered" evidence="1">
    <location>
        <begin position="796"/>
        <end position="847"/>
    </location>
</feature>
<dbReference type="PANTHER" id="PTHR22684">
    <property type="entry name" value="NULP1-RELATED"/>
    <property type="match status" value="1"/>
</dbReference>
<dbReference type="EMBL" id="NBCO01000035">
    <property type="protein sequence ID" value="ORC85380.1"/>
    <property type="molecule type" value="Genomic_DNA"/>
</dbReference>
<name>A0A1X0NMM7_9TRYP</name>
<feature type="compositionally biased region" description="Acidic residues" evidence="1">
    <location>
        <begin position="812"/>
        <end position="821"/>
    </location>
</feature>
<feature type="compositionally biased region" description="Acidic residues" evidence="1">
    <location>
        <begin position="833"/>
        <end position="847"/>
    </location>
</feature>
<dbReference type="STRING" id="67003.A0A1X0NMM7"/>
<proteinExistence type="predicted"/>
<organism evidence="2 3">
    <name type="scientific">Trypanosoma theileri</name>
    <dbReference type="NCBI Taxonomy" id="67003"/>
    <lineage>
        <taxon>Eukaryota</taxon>
        <taxon>Discoba</taxon>
        <taxon>Euglenozoa</taxon>
        <taxon>Kinetoplastea</taxon>
        <taxon>Metakinetoplastina</taxon>
        <taxon>Trypanosomatida</taxon>
        <taxon>Trypanosomatidae</taxon>
        <taxon>Trypanosoma</taxon>
    </lineage>
</organism>
<dbReference type="Proteomes" id="UP000192257">
    <property type="component" value="Unassembled WGS sequence"/>
</dbReference>
<dbReference type="InterPro" id="IPR006994">
    <property type="entry name" value="TCF25/Rqc1"/>
</dbReference>
<reference evidence="2 3" key="1">
    <citation type="submission" date="2017-03" db="EMBL/GenBank/DDBJ databases">
        <title>An alternative strategy for trypanosome survival in the mammalian bloodstream revealed through genome and transcriptome analysis of the ubiquitous bovine parasite Trypanosoma (Megatrypanum) theileri.</title>
        <authorList>
            <person name="Kelly S."/>
            <person name="Ivens A."/>
            <person name="Mott A."/>
            <person name="O'Neill E."/>
            <person name="Emms D."/>
            <person name="Macleod O."/>
            <person name="Voorheis P."/>
            <person name="Matthews J."/>
            <person name="Matthews K."/>
            <person name="Carrington M."/>
        </authorList>
    </citation>
    <scope>NUCLEOTIDE SEQUENCE [LARGE SCALE GENOMIC DNA]</scope>
    <source>
        <strain evidence="2">Edinburgh</strain>
    </source>
</reference>
<feature type="compositionally biased region" description="Polar residues" evidence="1">
    <location>
        <begin position="290"/>
        <end position="301"/>
    </location>
</feature>